<dbReference type="GO" id="GO:0016787">
    <property type="term" value="F:hydrolase activity"/>
    <property type="evidence" value="ECO:0007669"/>
    <property type="project" value="UniProtKB-KW"/>
</dbReference>
<dbReference type="InterPro" id="IPR050534">
    <property type="entry name" value="Coronavir_polyprotein_1ab"/>
</dbReference>
<evidence type="ECO:0000313" key="6">
    <source>
        <dbReference type="EMBL" id="GIE94270.1"/>
    </source>
</evidence>
<dbReference type="InterPro" id="IPR041679">
    <property type="entry name" value="DNA2/NAM7-like_C"/>
</dbReference>
<gene>
    <name evidence="6" type="ORF">Ari01nite_17350</name>
</gene>
<protein>
    <recommendedName>
        <fullName evidence="5">DNA2/NAM7 helicase-like C-terminal domain-containing protein</fullName>
    </recommendedName>
</protein>
<dbReference type="SUPFAM" id="SSF52540">
    <property type="entry name" value="P-loop containing nucleoside triphosphate hydrolases"/>
    <property type="match status" value="1"/>
</dbReference>
<evidence type="ECO:0000313" key="7">
    <source>
        <dbReference type="Proteomes" id="UP000636960"/>
    </source>
</evidence>
<dbReference type="AlphaFoldDB" id="A0A919JVA7"/>
<evidence type="ECO:0000259" key="5">
    <source>
        <dbReference type="Pfam" id="PF13087"/>
    </source>
</evidence>
<sequence length="934" mass="98595">MLRALADLAPAGADRILDVTRGGRALAWLPRPDVAPRGKAFDRLAALDALHREERLLRRGWGLVVGSMPVDGKLQRVRLPLLTEPVRLQRGLRGYHVLPAGELEVTPLIRNRTLAADLANGPLVGTPPWLTAVGTTAWMRAVAEAAGLPVADVRPAGEIPRKLPADDLVLFPAAALYLSRDVFSAGLRDALISWAARPGLDRTALAHVYGDTQAPVPPSADEDVLSPLPLNPAQREVVRAARERPLTVVSGPPGCGKSHAVVAAAIEVVDRGGSVLIATQSSHAADVLGDLLRRYPGPTPVLFGDAERRAAIATELGAGAPAGTPDRVLRADRDAVERARSRVRGLESAIEAALATEALAAELPQWEPLLPGLAVDVPGAFTPDAGLDPARNRWSRWWQRRRLGVAGAVPDDRVTAALEAARCIRAAARLASTGGTDLTATWTALVAADEALAEAAGQAVRRRATSAARWSREARRAAGGLATALRAGRDRRRELLATLPGPALVRALPLWIGTVTDVEDLLPPTPGLFDLVILDEASHVDQIRAAAVLARARRALIVGDPRQLRFVSFVADVDVTGTLRRHGLDDRVDVRRVSAFDLAAGAAPVTWLAEHYRGDPHLIEFSAQRFYAGRITLATRHPRNEDADAIDVVRVADPAAEVTAAVEVVRDLVGKGESGIAVLTPFRAQAEAVEAALLAAFDLPEIERLGLRTGTVHAFQGSEAGTVVASLGLAGDDPAGRHRFVADPNLFNVLVTRARRRMIVVTALGPQTGGLVGEYLAHSARRPAPPAGGTGSGDRTWPGRLAAELARAGVPVRRDYPVGDWHVDLCAGEAGPATAGHIRNAGRVSGGRAGVGPGGFAAAQIENTVSAPGESAGVAGLICAVHPDGPAAHIRRERALRRAGWRLLDAFPSRWSDNPAAAALELSRQVLAQQESES</sequence>
<evidence type="ECO:0000256" key="4">
    <source>
        <dbReference type="ARBA" id="ARBA00022840"/>
    </source>
</evidence>
<comment type="caution">
    <text evidence="6">The sequence shown here is derived from an EMBL/GenBank/DDBJ whole genome shotgun (WGS) entry which is preliminary data.</text>
</comment>
<keyword evidence="3" id="KW-0347">Helicase</keyword>
<name>A0A919JVA7_9ACTN</name>
<dbReference type="Gene3D" id="3.40.50.300">
    <property type="entry name" value="P-loop containing nucleotide triphosphate hydrolases"/>
    <property type="match status" value="3"/>
</dbReference>
<organism evidence="6 7">
    <name type="scientific">Paractinoplanes rishiriensis</name>
    <dbReference type="NCBI Taxonomy" id="1050105"/>
    <lineage>
        <taxon>Bacteria</taxon>
        <taxon>Bacillati</taxon>
        <taxon>Actinomycetota</taxon>
        <taxon>Actinomycetes</taxon>
        <taxon>Micromonosporales</taxon>
        <taxon>Micromonosporaceae</taxon>
        <taxon>Paractinoplanes</taxon>
    </lineage>
</organism>
<dbReference type="Pfam" id="PF13087">
    <property type="entry name" value="AAA_12"/>
    <property type="match status" value="1"/>
</dbReference>
<keyword evidence="4" id="KW-0067">ATP-binding</keyword>
<dbReference type="Pfam" id="PF13604">
    <property type="entry name" value="AAA_30"/>
    <property type="match status" value="1"/>
</dbReference>
<accession>A0A919JVA7</accession>
<reference evidence="6" key="1">
    <citation type="submission" date="2021-01" db="EMBL/GenBank/DDBJ databases">
        <title>Whole genome shotgun sequence of Actinoplanes rishiriensis NBRC 108556.</title>
        <authorList>
            <person name="Komaki H."/>
            <person name="Tamura T."/>
        </authorList>
    </citation>
    <scope>NUCLEOTIDE SEQUENCE</scope>
    <source>
        <strain evidence="6">NBRC 108556</strain>
    </source>
</reference>
<evidence type="ECO:0000256" key="1">
    <source>
        <dbReference type="ARBA" id="ARBA00022741"/>
    </source>
</evidence>
<dbReference type="PANTHER" id="PTHR43788">
    <property type="entry name" value="DNA2/NAM7 HELICASE FAMILY MEMBER"/>
    <property type="match status" value="1"/>
</dbReference>
<feature type="domain" description="DNA2/NAM7 helicase-like C-terminal" evidence="5">
    <location>
        <begin position="656"/>
        <end position="762"/>
    </location>
</feature>
<dbReference type="Proteomes" id="UP000636960">
    <property type="component" value="Unassembled WGS sequence"/>
</dbReference>
<evidence type="ECO:0000256" key="3">
    <source>
        <dbReference type="ARBA" id="ARBA00022806"/>
    </source>
</evidence>
<dbReference type="GO" id="GO:0005524">
    <property type="term" value="F:ATP binding"/>
    <property type="evidence" value="ECO:0007669"/>
    <property type="project" value="UniProtKB-KW"/>
</dbReference>
<keyword evidence="7" id="KW-1185">Reference proteome</keyword>
<proteinExistence type="predicted"/>
<dbReference type="GO" id="GO:0043139">
    <property type="term" value="F:5'-3' DNA helicase activity"/>
    <property type="evidence" value="ECO:0007669"/>
    <property type="project" value="TreeGrafter"/>
</dbReference>
<keyword evidence="1" id="KW-0547">Nucleotide-binding</keyword>
<keyword evidence="2" id="KW-0378">Hydrolase</keyword>
<evidence type="ECO:0000256" key="2">
    <source>
        <dbReference type="ARBA" id="ARBA00022801"/>
    </source>
</evidence>
<dbReference type="InterPro" id="IPR027417">
    <property type="entry name" value="P-loop_NTPase"/>
</dbReference>
<dbReference type="EMBL" id="BOMV01000012">
    <property type="protein sequence ID" value="GIE94270.1"/>
    <property type="molecule type" value="Genomic_DNA"/>
</dbReference>
<dbReference type="PANTHER" id="PTHR43788:SF8">
    <property type="entry name" value="DNA-BINDING PROTEIN SMUBP-2"/>
    <property type="match status" value="1"/>
</dbReference>